<reference evidence="1" key="1">
    <citation type="submission" date="2014-11" db="EMBL/GenBank/DDBJ databases">
        <authorList>
            <person name="Amaro Gonzalez C."/>
        </authorList>
    </citation>
    <scope>NUCLEOTIDE SEQUENCE</scope>
</reference>
<dbReference type="EMBL" id="GBXM01097128">
    <property type="protein sequence ID" value="JAH11449.1"/>
    <property type="molecule type" value="Transcribed_RNA"/>
</dbReference>
<protein>
    <submittedName>
        <fullName evidence="1">Uncharacterized protein</fullName>
    </submittedName>
</protein>
<evidence type="ECO:0000313" key="1">
    <source>
        <dbReference type="EMBL" id="JAH11449.1"/>
    </source>
</evidence>
<accession>A0A0E9Q3Y1</accession>
<proteinExistence type="predicted"/>
<reference evidence="1" key="2">
    <citation type="journal article" date="2015" name="Fish Shellfish Immunol.">
        <title>Early steps in the European eel (Anguilla anguilla)-Vibrio vulnificus interaction in the gills: Role of the RtxA13 toxin.</title>
        <authorList>
            <person name="Callol A."/>
            <person name="Pajuelo D."/>
            <person name="Ebbesson L."/>
            <person name="Teles M."/>
            <person name="MacKenzie S."/>
            <person name="Amaro C."/>
        </authorList>
    </citation>
    <scope>NUCLEOTIDE SEQUENCE</scope>
</reference>
<name>A0A0E9Q3Y1_ANGAN</name>
<sequence>MEQTHLLTMPRGSLGTSLPVNVKLLHGGVAYWVRNWTRASEVQGSILRNS</sequence>
<dbReference type="AlphaFoldDB" id="A0A0E9Q3Y1"/>
<organism evidence="1">
    <name type="scientific">Anguilla anguilla</name>
    <name type="common">European freshwater eel</name>
    <name type="synonym">Muraena anguilla</name>
    <dbReference type="NCBI Taxonomy" id="7936"/>
    <lineage>
        <taxon>Eukaryota</taxon>
        <taxon>Metazoa</taxon>
        <taxon>Chordata</taxon>
        <taxon>Craniata</taxon>
        <taxon>Vertebrata</taxon>
        <taxon>Euteleostomi</taxon>
        <taxon>Actinopterygii</taxon>
        <taxon>Neopterygii</taxon>
        <taxon>Teleostei</taxon>
        <taxon>Anguilliformes</taxon>
        <taxon>Anguillidae</taxon>
        <taxon>Anguilla</taxon>
    </lineage>
</organism>